<gene>
    <name evidence="2" type="ORF">CC78DRAFT_387039</name>
</gene>
<dbReference type="EMBL" id="ML986674">
    <property type="protein sequence ID" value="KAF2260741.1"/>
    <property type="molecule type" value="Genomic_DNA"/>
</dbReference>
<keyword evidence="3" id="KW-1185">Reference proteome</keyword>
<dbReference type="Proteomes" id="UP000800093">
    <property type="component" value="Unassembled WGS sequence"/>
</dbReference>
<evidence type="ECO:0000313" key="3">
    <source>
        <dbReference type="Proteomes" id="UP000800093"/>
    </source>
</evidence>
<organism evidence="2 3">
    <name type="scientific">Lojkania enalia</name>
    <dbReference type="NCBI Taxonomy" id="147567"/>
    <lineage>
        <taxon>Eukaryota</taxon>
        <taxon>Fungi</taxon>
        <taxon>Dikarya</taxon>
        <taxon>Ascomycota</taxon>
        <taxon>Pezizomycotina</taxon>
        <taxon>Dothideomycetes</taxon>
        <taxon>Pleosporomycetidae</taxon>
        <taxon>Pleosporales</taxon>
        <taxon>Pleosporales incertae sedis</taxon>
        <taxon>Lojkania</taxon>
    </lineage>
</organism>
<feature type="compositionally biased region" description="Polar residues" evidence="1">
    <location>
        <begin position="75"/>
        <end position="100"/>
    </location>
</feature>
<feature type="region of interest" description="Disordered" evidence="1">
    <location>
        <begin position="75"/>
        <end position="107"/>
    </location>
</feature>
<name>A0A9P4N6K9_9PLEO</name>
<dbReference type="AlphaFoldDB" id="A0A9P4N6K9"/>
<reference evidence="3" key="1">
    <citation type="journal article" date="2020" name="Stud. Mycol.">
        <title>101 Dothideomycetes genomes: A test case for predicting lifestyles and emergence of pathogens.</title>
        <authorList>
            <person name="Haridas S."/>
            <person name="Albert R."/>
            <person name="Binder M."/>
            <person name="Bloem J."/>
            <person name="LaButti K."/>
            <person name="Salamov A."/>
            <person name="Andreopoulos B."/>
            <person name="Baker S."/>
            <person name="Barry K."/>
            <person name="Bills G."/>
            <person name="Bluhm B."/>
            <person name="Cannon C."/>
            <person name="Castanera R."/>
            <person name="Culley D."/>
            <person name="Daum C."/>
            <person name="Ezra D."/>
            <person name="Gonzalez J."/>
            <person name="Henrissat B."/>
            <person name="Kuo A."/>
            <person name="Liang C."/>
            <person name="Lipzen A."/>
            <person name="Lutzoni F."/>
            <person name="Magnuson J."/>
            <person name="Mondo S."/>
            <person name="Nolan M."/>
            <person name="Ohm R."/>
            <person name="Pangilinan J."/>
            <person name="Park H.-J."/>
            <person name="Ramirez L."/>
            <person name="Alfaro M."/>
            <person name="Sun H."/>
            <person name="Tritt A."/>
            <person name="Yoshinaga Y."/>
            <person name="Zwiers L.-H."/>
            <person name="Turgeon B."/>
            <person name="Goodwin S."/>
            <person name="Spatafora J."/>
            <person name="Crous P."/>
            <person name="Grigoriev I."/>
        </authorList>
    </citation>
    <scope>NUCLEOTIDE SEQUENCE [LARGE SCALE GENOMIC DNA]</scope>
    <source>
        <strain evidence="3">CBS 304.66</strain>
    </source>
</reference>
<proteinExistence type="predicted"/>
<evidence type="ECO:0000256" key="1">
    <source>
        <dbReference type="SAM" id="MobiDB-lite"/>
    </source>
</evidence>
<comment type="caution">
    <text evidence="2">The sequence shown here is derived from an EMBL/GenBank/DDBJ whole genome shotgun (WGS) entry which is preliminary data.</text>
</comment>
<protein>
    <submittedName>
        <fullName evidence="2">Uncharacterized protein</fullName>
    </submittedName>
</protein>
<sequence>MYVLLPATPYSCPPPLFPRWSSIRFRSNALHSNSNSCPPHHANLYSSTRNIHPPCKYEIRQSIVLSTGHEAFNPVTIQSHPNQTNSKPTTPITQPVPSTNNKHRKTQ</sequence>
<accession>A0A9P4N6K9</accession>
<evidence type="ECO:0000313" key="2">
    <source>
        <dbReference type="EMBL" id="KAF2260741.1"/>
    </source>
</evidence>